<dbReference type="Proteomes" id="UP000004200">
    <property type="component" value="Unassembled WGS sequence"/>
</dbReference>
<dbReference type="EMBL" id="AFWT01000057">
    <property type="protein sequence ID" value="EGV27827.1"/>
    <property type="molecule type" value="Genomic_DNA"/>
</dbReference>
<dbReference type="STRING" id="765913.ThidrDRAFT_4365"/>
<protein>
    <submittedName>
        <fullName evidence="1">Uncharacterized protein</fullName>
    </submittedName>
</protein>
<dbReference type="AlphaFoldDB" id="G2E7V2"/>
<keyword evidence="2" id="KW-1185">Reference proteome</keyword>
<evidence type="ECO:0000313" key="2">
    <source>
        <dbReference type="Proteomes" id="UP000004200"/>
    </source>
</evidence>
<name>G2E7V2_9GAMM</name>
<sequence>MFPIDRLSELEQVCDVGMRTWLEARMRELTEEAFEVRFWIVEPDDSVLAMCWLACWGREPDAHTNAQTLMSVVEYVEEQPTFFALVIPSHHEAGLIVIIPKSAALDVPLLDQLQHASVNLVPAVI</sequence>
<proteinExistence type="predicted"/>
<dbReference type="RefSeq" id="WP_007043078.1">
    <property type="nucleotide sequence ID" value="NZ_AFWT01000057.1"/>
</dbReference>
<reference evidence="1 2" key="1">
    <citation type="submission" date="2011-06" db="EMBL/GenBank/DDBJ databases">
        <title>The draft genome of Thiorhodococcus drewsii AZ1.</title>
        <authorList>
            <consortium name="US DOE Joint Genome Institute (JGI-PGF)"/>
            <person name="Lucas S."/>
            <person name="Han J."/>
            <person name="Lapidus A."/>
            <person name="Cheng J.-F."/>
            <person name="Goodwin L."/>
            <person name="Pitluck S."/>
            <person name="Peters L."/>
            <person name="Land M.L."/>
            <person name="Hauser L."/>
            <person name="Vogl K."/>
            <person name="Liu Z."/>
            <person name="Imhoff J."/>
            <person name="Thiel V."/>
            <person name="Frigaard N.-U."/>
            <person name="Bryant D.A."/>
            <person name="Woyke T.J."/>
        </authorList>
    </citation>
    <scope>NUCLEOTIDE SEQUENCE [LARGE SCALE GENOMIC DNA]</scope>
    <source>
        <strain evidence="1 2">AZ1</strain>
    </source>
</reference>
<gene>
    <name evidence="1" type="ORF">ThidrDRAFT_4365</name>
</gene>
<organism evidence="1 2">
    <name type="scientific">Thiorhodococcus drewsii AZ1</name>
    <dbReference type="NCBI Taxonomy" id="765913"/>
    <lineage>
        <taxon>Bacteria</taxon>
        <taxon>Pseudomonadati</taxon>
        <taxon>Pseudomonadota</taxon>
        <taxon>Gammaproteobacteria</taxon>
        <taxon>Chromatiales</taxon>
        <taxon>Chromatiaceae</taxon>
        <taxon>Thiorhodococcus</taxon>
    </lineage>
</organism>
<accession>G2E7V2</accession>
<comment type="caution">
    <text evidence="1">The sequence shown here is derived from an EMBL/GenBank/DDBJ whole genome shotgun (WGS) entry which is preliminary data.</text>
</comment>
<evidence type="ECO:0000313" key="1">
    <source>
        <dbReference type="EMBL" id="EGV27827.1"/>
    </source>
</evidence>